<keyword evidence="3" id="KW-1185">Reference proteome</keyword>
<dbReference type="AlphaFoldDB" id="A0A0N0C4V2"/>
<gene>
    <name evidence="2" type="ORF">AMS66_10735</name>
</gene>
<dbReference type="InterPro" id="IPR051873">
    <property type="entry name" value="KNR4/SMI1_regulator"/>
</dbReference>
<organism evidence="2 3">
    <name type="scientific">Paenibacillus xylanivorans</name>
    <dbReference type="NCBI Taxonomy" id="1705561"/>
    <lineage>
        <taxon>Bacteria</taxon>
        <taxon>Bacillati</taxon>
        <taxon>Bacillota</taxon>
        <taxon>Bacilli</taxon>
        <taxon>Bacillales</taxon>
        <taxon>Paenibacillaceae</taxon>
        <taxon>Paenibacillus</taxon>
    </lineage>
</organism>
<dbReference type="SMART" id="SM00860">
    <property type="entry name" value="SMI1_KNR4"/>
    <property type="match status" value="1"/>
</dbReference>
<accession>A0A0N0C4V2</accession>
<sequence length="203" mass="24040">MTPEASAKWNEMFDALNELLNEKIQDDEIRQLYEEYQHREGASEHSLAALETEHGFRLPEDFRSFYQRKDGSGYAFHILYPGDAEAEECNPFYLMSLKEIRETKQYFCEVDEKLDEYYSAEEISKLDPEIKPYLFHKEWIPFATMAGGSLYLMLDFDPTEKGTYGQVIMYVHDPDFIYYVSETFTDLLEVSNRNLKIMDEIEY</sequence>
<dbReference type="Gene3D" id="3.40.1580.10">
    <property type="entry name" value="SMI1/KNR4-like"/>
    <property type="match status" value="1"/>
</dbReference>
<dbReference type="InterPro" id="IPR018958">
    <property type="entry name" value="Knr4/Smi1-like_dom"/>
</dbReference>
<evidence type="ECO:0000259" key="1">
    <source>
        <dbReference type="SMART" id="SM00860"/>
    </source>
</evidence>
<protein>
    <submittedName>
        <fullName evidence="2">Cell wall assembly protein</fullName>
    </submittedName>
</protein>
<evidence type="ECO:0000313" key="2">
    <source>
        <dbReference type="EMBL" id="KOY16345.1"/>
    </source>
</evidence>
<dbReference type="InterPro" id="IPR037883">
    <property type="entry name" value="Knr4/Smi1-like_sf"/>
</dbReference>
<dbReference type="PANTHER" id="PTHR47432:SF1">
    <property type="entry name" value="CELL WALL ASSEMBLY REGULATOR SMI1"/>
    <property type="match status" value="1"/>
</dbReference>
<feature type="domain" description="Knr4/Smi1-like" evidence="1">
    <location>
        <begin position="41"/>
        <end position="190"/>
    </location>
</feature>
<dbReference type="SUPFAM" id="SSF160631">
    <property type="entry name" value="SMI1/KNR4-like"/>
    <property type="match status" value="1"/>
</dbReference>
<comment type="caution">
    <text evidence="2">The sequence shown here is derived from an EMBL/GenBank/DDBJ whole genome shotgun (WGS) entry which is preliminary data.</text>
</comment>
<proteinExistence type="predicted"/>
<dbReference type="Pfam" id="PF09346">
    <property type="entry name" value="SMI1_KNR4"/>
    <property type="match status" value="1"/>
</dbReference>
<evidence type="ECO:0000313" key="3">
    <source>
        <dbReference type="Proteomes" id="UP000037688"/>
    </source>
</evidence>
<dbReference type="Proteomes" id="UP000037688">
    <property type="component" value="Unassembled WGS sequence"/>
</dbReference>
<dbReference type="PATRIC" id="fig|1705561.3.peg.2007"/>
<dbReference type="RefSeq" id="WP_053780784.1">
    <property type="nucleotide sequence ID" value="NZ_LITU01000053.1"/>
</dbReference>
<dbReference type="PANTHER" id="PTHR47432">
    <property type="entry name" value="CELL WALL ASSEMBLY REGULATOR SMI1"/>
    <property type="match status" value="1"/>
</dbReference>
<dbReference type="EMBL" id="LITU01000053">
    <property type="protein sequence ID" value="KOY16345.1"/>
    <property type="molecule type" value="Genomic_DNA"/>
</dbReference>
<name>A0A0N0C4V2_9BACL</name>
<reference evidence="2 3" key="1">
    <citation type="submission" date="2015-08" db="EMBL/GenBank/DDBJ databases">
        <title>Draft genome sequence of cellulolytic and xylanolytic Paenibacillus sp. A59, isolated from a decaying forest soil from Patagonia, Argentina.</title>
        <authorList>
            <person name="Ghio S."/>
            <person name="Caceres A.M."/>
            <person name="Talia P."/>
            <person name="Grasso D."/>
            <person name="Campos E."/>
        </authorList>
    </citation>
    <scope>NUCLEOTIDE SEQUENCE [LARGE SCALE GENOMIC DNA]</scope>
    <source>
        <strain evidence="2 3">A59</strain>
    </source>
</reference>